<keyword evidence="3" id="KW-1185">Reference proteome</keyword>
<feature type="domain" description="PepSY" evidence="1">
    <location>
        <begin position="65"/>
        <end position="116"/>
    </location>
</feature>
<dbReference type="STRING" id="61595.SAMN05421644_14618"/>
<dbReference type="Proteomes" id="UP000198672">
    <property type="component" value="Unassembled WGS sequence"/>
</dbReference>
<dbReference type="RefSeq" id="WP_245709365.1">
    <property type="nucleotide sequence ID" value="NZ_FNOW01000046.1"/>
</dbReference>
<sequence>MNRYRIYRIAVGILGLLGLQTAVGDGRADDAAISSSARSAASVPDHDHARAARLRGEIQPIAAILAQLAVAVPGEVIEIELERETYAGQRLWVYELKILTADGRRQDITVDARSGQMLQQDDDD</sequence>
<evidence type="ECO:0000259" key="1">
    <source>
        <dbReference type="Pfam" id="PF03413"/>
    </source>
</evidence>
<dbReference type="EMBL" id="FNOW01000046">
    <property type="protein sequence ID" value="SDY29784.1"/>
    <property type="molecule type" value="Genomic_DNA"/>
</dbReference>
<name>A0A1H3ISE0_ALLWA</name>
<organism evidence="2 3">
    <name type="scientific">Allochromatium warmingii</name>
    <name type="common">Chromatium warmingii</name>
    <dbReference type="NCBI Taxonomy" id="61595"/>
    <lineage>
        <taxon>Bacteria</taxon>
        <taxon>Pseudomonadati</taxon>
        <taxon>Pseudomonadota</taxon>
        <taxon>Gammaproteobacteria</taxon>
        <taxon>Chromatiales</taxon>
        <taxon>Chromatiaceae</taxon>
        <taxon>Allochromatium</taxon>
    </lineage>
</organism>
<dbReference type="Pfam" id="PF03413">
    <property type="entry name" value="PepSY"/>
    <property type="match status" value="1"/>
</dbReference>
<dbReference type="AlphaFoldDB" id="A0A1H3ISE0"/>
<accession>A0A1H3ISE0</accession>
<dbReference type="InterPro" id="IPR025711">
    <property type="entry name" value="PepSY"/>
</dbReference>
<reference evidence="3" key="1">
    <citation type="submission" date="2016-10" db="EMBL/GenBank/DDBJ databases">
        <authorList>
            <person name="Varghese N."/>
            <person name="Submissions S."/>
        </authorList>
    </citation>
    <scope>NUCLEOTIDE SEQUENCE [LARGE SCALE GENOMIC DNA]</scope>
    <source>
        <strain evidence="3">DSM 173</strain>
    </source>
</reference>
<proteinExistence type="predicted"/>
<evidence type="ECO:0000313" key="2">
    <source>
        <dbReference type="EMBL" id="SDY29784.1"/>
    </source>
</evidence>
<dbReference type="Gene3D" id="3.10.450.40">
    <property type="match status" value="1"/>
</dbReference>
<protein>
    <recommendedName>
        <fullName evidence="1">PepSY domain-containing protein</fullName>
    </recommendedName>
</protein>
<gene>
    <name evidence="2" type="ORF">SAMN05421644_14618</name>
</gene>
<evidence type="ECO:0000313" key="3">
    <source>
        <dbReference type="Proteomes" id="UP000198672"/>
    </source>
</evidence>